<keyword evidence="2" id="KW-1185">Reference proteome</keyword>
<organism evidence="1 2">
    <name type="scientific">Suillus luteus UH-Slu-Lm8-n1</name>
    <dbReference type="NCBI Taxonomy" id="930992"/>
    <lineage>
        <taxon>Eukaryota</taxon>
        <taxon>Fungi</taxon>
        <taxon>Dikarya</taxon>
        <taxon>Basidiomycota</taxon>
        <taxon>Agaricomycotina</taxon>
        <taxon>Agaricomycetes</taxon>
        <taxon>Agaricomycetidae</taxon>
        <taxon>Boletales</taxon>
        <taxon>Suillineae</taxon>
        <taxon>Suillaceae</taxon>
        <taxon>Suillus</taxon>
    </lineage>
</organism>
<sequence length="230" mass="25565">MARLGDVYHLQESMRAPFELIHATPSFHGTTCPDFEHSYVPSLESQIIVLEVLTNAGLGFLVIDMVIFSGKALHSETPAGIPWSQWGPHIRASFSIIQAAGSACVVAKWSLLFLAMVSLRTLSPQNTQHRPLFLRAHLGIQSAGHHSRGKCLQPRLINRFICKPSDYLPGPVISNRSYIATICRAQFSSDLFIGLFLEVNRLTLTWLRDGTVYIQVVSPVQMEVDSCLVH</sequence>
<dbReference type="AlphaFoldDB" id="A0A0D0B6G4"/>
<evidence type="ECO:0000313" key="2">
    <source>
        <dbReference type="Proteomes" id="UP000054485"/>
    </source>
</evidence>
<proteinExistence type="predicted"/>
<evidence type="ECO:0000313" key="1">
    <source>
        <dbReference type="EMBL" id="KIK42047.1"/>
    </source>
</evidence>
<gene>
    <name evidence="1" type="ORF">CY34DRAFT_164152</name>
</gene>
<protein>
    <submittedName>
        <fullName evidence="1">Uncharacterized protein</fullName>
    </submittedName>
</protein>
<name>A0A0D0B6G4_9AGAM</name>
<reference evidence="2" key="2">
    <citation type="submission" date="2015-01" db="EMBL/GenBank/DDBJ databases">
        <title>Evolutionary Origins and Diversification of the Mycorrhizal Mutualists.</title>
        <authorList>
            <consortium name="DOE Joint Genome Institute"/>
            <consortium name="Mycorrhizal Genomics Consortium"/>
            <person name="Kohler A."/>
            <person name="Kuo A."/>
            <person name="Nagy L.G."/>
            <person name="Floudas D."/>
            <person name="Copeland A."/>
            <person name="Barry K.W."/>
            <person name="Cichocki N."/>
            <person name="Veneault-Fourrey C."/>
            <person name="LaButti K."/>
            <person name="Lindquist E.A."/>
            <person name="Lipzen A."/>
            <person name="Lundell T."/>
            <person name="Morin E."/>
            <person name="Murat C."/>
            <person name="Riley R."/>
            <person name="Ohm R."/>
            <person name="Sun H."/>
            <person name="Tunlid A."/>
            <person name="Henrissat B."/>
            <person name="Grigoriev I.V."/>
            <person name="Hibbett D.S."/>
            <person name="Martin F."/>
        </authorList>
    </citation>
    <scope>NUCLEOTIDE SEQUENCE [LARGE SCALE GENOMIC DNA]</scope>
    <source>
        <strain evidence="2">UH-Slu-Lm8-n1</strain>
    </source>
</reference>
<dbReference type="OrthoDB" id="2684342at2759"/>
<dbReference type="Proteomes" id="UP000054485">
    <property type="component" value="Unassembled WGS sequence"/>
</dbReference>
<dbReference type="InParanoid" id="A0A0D0B6G4"/>
<dbReference type="EMBL" id="KN835249">
    <property type="protein sequence ID" value="KIK42047.1"/>
    <property type="molecule type" value="Genomic_DNA"/>
</dbReference>
<reference evidence="1 2" key="1">
    <citation type="submission" date="2014-04" db="EMBL/GenBank/DDBJ databases">
        <authorList>
            <consortium name="DOE Joint Genome Institute"/>
            <person name="Kuo A."/>
            <person name="Ruytinx J."/>
            <person name="Rineau F."/>
            <person name="Colpaert J."/>
            <person name="Kohler A."/>
            <person name="Nagy L.G."/>
            <person name="Floudas D."/>
            <person name="Copeland A."/>
            <person name="Barry K.W."/>
            <person name="Cichocki N."/>
            <person name="Veneault-Fourrey C."/>
            <person name="LaButti K."/>
            <person name="Lindquist E.A."/>
            <person name="Lipzen A."/>
            <person name="Lundell T."/>
            <person name="Morin E."/>
            <person name="Murat C."/>
            <person name="Sun H."/>
            <person name="Tunlid A."/>
            <person name="Henrissat B."/>
            <person name="Grigoriev I.V."/>
            <person name="Hibbett D.S."/>
            <person name="Martin F."/>
            <person name="Nordberg H.P."/>
            <person name="Cantor M.N."/>
            <person name="Hua S.X."/>
        </authorList>
    </citation>
    <scope>NUCLEOTIDE SEQUENCE [LARGE SCALE GENOMIC DNA]</scope>
    <source>
        <strain evidence="1 2">UH-Slu-Lm8-n1</strain>
    </source>
</reference>
<dbReference type="HOGENOM" id="CLU_1205458_0_0_1"/>
<accession>A0A0D0B6G4</accession>